<dbReference type="PROSITE" id="PS00141">
    <property type="entry name" value="ASP_PROTEASE"/>
    <property type="match status" value="1"/>
</dbReference>
<evidence type="ECO:0000256" key="5">
    <source>
        <dbReference type="SAM" id="Phobius"/>
    </source>
</evidence>
<evidence type="ECO:0000313" key="9">
    <source>
        <dbReference type="Proteomes" id="UP001385951"/>
    </source>
</evidence>
<dbReference type="Pfam" id="PF00026">
    <property type="entry name" value="Asp"/>
    <property type="match status" value="1"/>
</dbReference>
<gene>
    <name evidence="8" type="ORF">QCA50_015127</name>
</gene>
<feature type="signal peptide" evidence="6">
    <location>
        <begin position="1"/>
        <end position="22"/>
    </location>
</feature>
<accession>A0AAW0FK30</accession>
<keyword evidence="6" id="KW-0732">Signal</keyword>
<keyword evidence="3" id="KW-0378">Hydrolase</keyword>
<feature type="transmembrane region" description="Helical" evidence="5">
    <location>
        <begin position="458"/>
        <end position="478"/>
    </location>
</feature>
<dbReference type="GO" id="GO:0004190">
    <property type="term" value="F:aspartic-type endopeptidase activity"/>
    <property type="evidence" value="ECO:0007669"/>
    <property type="project" value="UniProtKB-KW"/>
</dbReference>
<dbReference type="PRINTS" id="PR00792">
    <property type="entry name" value="PEPSIN"/>
</dbReference>
<dbReference type="InterPro" id="IPR033121">
    <property type="entry name" value="PEPTIDASE_A1"/>
</dbReference>
<feature type="region of interest" description="Disordered" evidence="4">
    <location>
        <begin position="414"/>
        <end position="443"/>
    </location>
</feature>
<dbReference type="Gene3D" id="2.40.70.10">
    <property type="entry name" value="Acid Proteases"/>
    <property type="match status" value="2"/>
</dbReference>
<proteinExistence type="inferred from homology"/>
<organism evidence="8 9">
    <name type="scientific">Cerrena zonata</name>
    <dbReference type="NCBI Taxonomy" id="2478898"/>
    <lineage>
        <taxon>Eukaryota</taxon>
        <taxon>Fungi</taxon>
        <taxon>Dikarya</taxon>
        <taxon>Basidiomycota</taxon>
        <taxon>Agaricomycotina</taxon>
        <taxon>Agaricomycetes</taxon>
        <taxon>Polyporales</taxon>
        <taxon>Cerrenaceae</taxon>
        <taxon>Cerrena</taxon>
    </lineage>
</organism>
<dbReference type="PROSITE" id="PS51767">
    <property type="entry name" value="PEPTIDASE_A1"/>
    <property type="match status" value="1"/>
</dbReference>
<evidence type="ECO:0000256" key="1">
    <source>
        <dbReference type="ARBA" id="ARBA00007447"/>
    </source>
</evidence>
<keyword evidence="2 3" id="KW-0064">Aspartyl protease</keyword>
<feature type="compositionally biased region" description="Low complexity" evidence="4">
    <location>
        <begin position="414"/>
        <end position="434"/>
    </location>
</feature>
<protein>
    <recommendedName>
        <fullName evidence="7">Peptidase A1 domain-containing protein</fullName>
    </recommendedName>
</protein>
<comment type="caution">
    <text evidence="8">The sequence shown here is derived from an EMBL/GenBank/DDBJ whole genome shotgun (WGS) entry which is preliminary data.</text>
</comment>
<comment type="similarity">
    <text evidence="1 3">Belongs to the peptidase A1 family.</text>
</comment>
<dbReference type="PANTHER" id="PTHR47966:SF51">
    <property type="entry name" value="BETA-SITE APP-CLEAVING ENZYME, ISOFORM A-RELATED"/>
    <property type="match status" value="1"/>
</dbReference>
<evidence type="ECO:0000256" key="6">
    <source>
        <dbReference type="SAM" id="SignalP"/>
    </source>
</evidence>
<reference evidence="8 9" key="1">
    <citation type="submission" date="2022-09" db="EMBL/GenBank/DDBJ databases">
        <authorList>
            <person name="Palmer J.M."/>
        </authorList>
    </citation>
    <scope>NUCLEOTIDE SEQUENCE [LARGE SCALE GENOMIC DNA]</scope>
    <source>
        <strain evidence="8 9">DSM 7382</strain>
    </source>
</reference>
<evidence type="ECO:0000256" key="4">
    <source>
        <dbReference type="SAM" id="MobiDB-lite"/>
    </source>
</evidence>
<feature type="chain" id="PRO_5043553005" description="Peptidase A1 domain-containing protein" evidence="6">
    <location>
        <begin position="23"/>
        <end position="501"/>
    </location>
</feature>
<sequence>MGPPHLMSLLLLVGVILLGADALRVPLTKRVSTSDAVQVVTHDLDEDPYGFKNLNNVRYTGLIHVSGKPFNVVIDTGSSDLWVDTKGSKLDNITDTGIAGSIRYVDETGASGNIKLADVTWGDWTVFSQAFIDAPGANASSGSVKGILGVGPPTLSNVDRKLSSSDYDGSSFLESIFTAYQDKPNCITFYLSRNTVGATDGGLFTISEVLDDFNSILDEPKLPVVSSSRWYTFMDSFLINGQYYGADTLNQQSSIEVPENKTLVLLDTGNSLARAPPFIVDHMYKVPGAFFSQKYQTYILPCDTKVNVSIVFGDSEYPINPLDLTLPYGIRSDESPMCRGTFGYTRNSTSSDVSLGDVFLRNTYSLFEFGNWTNAGDGEPYIQLLSVTDPEAAWSRFDKMNQARLDAYVSSKKNTTSSTSASSSPSRSASPSDSVKLSGALGDTDENPDVSTLVRLNYIMFGLLGLVILLLIGTIGIVSSKNRRSQGKSYKPLTLQTPEDY</sequence>
<dbReference type="InterPro" id="IPR021109">
    <property type="entry name" value="Peptidase_aspartic_dom_sf"/>
</dbReference>
<keyword evidence="9" id="KW-1185">Reference proteome</keyword>
<dbReference type="PANTHER" id="PTHR47966">
    <property type="entry name" value="BETA-SITE APP-CLEAVING ENZYME, ISOFORM A-RELATED"/>
    <property type="match status" value="1"/>
</dbReference>
<evidence type="ECO:0000259" key="7">
    <source>
        <dbReference type="PROSITE" id="PS51767"/>
    </source>
</evidence>
<dbReference type="EMBL" id="JASBNA010000039">
    <property type="protein sequence ID" value="KAK7681780.1"/>
    <property type="molecule type" value="Genomic_DNA"/>
</dbReference>
<keyword evidence="5" id="KW-0812">Transmembrane</keyword>
<keyword evidence="5" id="KW-1133">Transmembrane helix</keyword>
<keyword evidence="3" id="KW-0645">Protease</keyword>
<evidence type="ECO:0000313" key="8">
    <source>
        <dbReference type="EMBL" id="KAK7681780.1"/>
    </source>
</evidence>
<dbReference type="Proteomes" id="UP001385951">
    <property type="component" value="Unassembled WGS sequence"/>
</dbReference>
<dbReference type="InterPro" id="IPR001461">
    <property type="entry name" value="Aspartic_peptidase_A1"/>
</dbReference>
<name>A0AAW0FK30_9APHY</name>
<feature type="domain" description="Peptidase A1" evidence="7">
    <location>
        <begin position="59"/>
        <end position="377"/>
    </location>
</feature>
<keyword evidence="5" id="KW-0472">Membrane</keyword>
<dbReference type="SUPFAM" id="SSF50630">
    <property type="entry name" value="Acid proteases"/>
    <property type="match status" value="1"/>
</dbReference>
<dbReference type="InterPro" id="IPR001969">
    <property type="entry name" value="Aspartic_peptidase_AS"/>
</dbReference>
<evidence type="ECO:0000256" key="3">
    <source>
        <dbReference type="RuleBase" id="RU000454"/>
    </source>
</evidence>
<evidence type="ECO:0000256" key="2">
    <source>
        <dbReference type="ARBA" id="ARBA00022750"/>
    </source>
</evidence>
<dbReference type="GO" id="GO:0006508">
    <property type="term" value="P:proteolysis"/>
    <property type="evidence" value="ECO:0007669"/>
    <property type="project" value="UniProtKB-KW"/>
</dbReference>
<dbReference type="AlphaFoldDB" id="A0AAW0FK30"/>